<feature type="compositionally biased region" description="Low complexity" evidence="9">
    <location>
        <begin position="2048"/>
        <end position="2062"/>
    </location>
</feature>
<dbReference type="PANTHER" id="PTHR11140:SF0">
    <property type="entry name" value="PRE-MRNA-PROCESSING-SPLICING FACTOR 8"/>
    <property type="match status" value="1"/>
</dbReference>
<evidence type="ECO:0000313" key="13">
    <source>
        <dbReference type="Proteomes" id="UP000308133"/>
    </source>
</evidence>
<dbReference type="GO" id="GO:0030619">
    <property type="term" value="F:U1 snRNA binding"/>
    <property type="evidence" value="ECO:0007669"/>
    <property type="project" value="TreeGrafter"/>
</dbReference>
<dbReference type="SUPFAM" id="SSF55608">
    <property type="entry name" value="Homing endonucleases"/>
    <property type="match status" value="1"/>
</dbReference>
<dbReference type="GO" id="GO:0097157">
    <property type="term" value="F:pre-mRNA intronic binding"/>
    <property type="evidence" value="ECO:0007669"/>
    <property type="project" value="TreeGrafter"/>
</dbReference>
<dbReference type="FunFam" id="1.20.80.40:FF:000001">
    <property type="entry name" value="Pre-mRNA-processing-splicing factor 8"/>
    <property type="match status" value="1"/>
</dbReference>
<feature type="domain" description="MPN" evidence="10">
    <location>
        <begin position="2965"/>
        <end position="3096"/>
    </location>
</feature>
<dbReference type="GO" id="GO:0008237">
    <property type="term" value="F:metallopeptidase activity"/>
    <property type="evidence" value="ECO:0007669"/>
    <property type="project" value="InterPro"/>
</dbReference>
<dbReference type="GO" id="GO:0045292">
    <property type="term" value="P:mRNA cis splicing, via spliceosome"/>
    <property type="evidence" value="ECO:0007669"/>
    <property type="project" value="UniProtKB-ARBA"/>
</dbReference>
<dbReference type="Pfam" id="PF08082">
    <property type="entry name" value="PRO8NT"/>
    <property type="match status" value="1"/>
</dbReference>
<dbReference type="FunFam" id="3.30.420.230:FF:000001">
    <property type="entry name" value="Pre-mRNA-processing-splicing factor 8"/>
    <property type="match status" value="1"/>
</dbReference>
<dbReference type="SMART" id="SM00232">
    <property type="entry name" value="JAB_MPN"/>
    <property type="match status" value="1"/>
</dbReference>
<dbReference type="InterPro" id="IPR021983">
    <property type="entry name" value="PRP8_domainIV"/>
</dbReference>
<dbReference type="InterPro" id="IPR043172">
    <property type="entry name" value="Prp8_domainIV_palm"/>
</dbReference>
<dbReference type="FunFam" id="3.90.1570.40:FF:000001">
    <property type="entry name" value="Pre-mRNA-processing-splicing factor 8"/>
    <property type="match status" value="1"/>
</dbReference>
<dbReference type="InterPro" id="IPR019580">
    <property type="entry name" value="Prp8_U6-snRNA-bd"/>
</dbReference>
<dbReference type="GO" id="GO:0030623">
    <property type="term" value="F:U5 snRNA binding"/>
    <property type="evidence" value="ECO:0007669"/>
    <property type="project" value="InterPro"/>
</dbReference>
<reference evidence="12 13" key="1">
    <citation type="submission" date="2018-02" db="EMBL/GenBank/DDBJ databases">
        <title>Draft genome sequences of Elsinoe sp., causing black scab on jojoba.</title>
        <authorList>
            <person name="Stodart B."/>
            <person name="Jeffress S."/>
            <person name="Ash G."/>
            <person name="Arun Chinnappa K."/>
        </authorList>
    </citation>
    <scope>NUCLEOTIDE SEQUENCE [LARGE SCALE GENOMIC DNA]</scope>
    <source>
        <strain evidence="12 13">Hillstone_2</strain>
    </source>
</reference>
<dbReference type="Pfam" id="PF08083">
    <property type="entry name" value="PROCN"/>
    <property type="match status" value="1"/>
</dbReference>
<evidence type="ECO:0000256" key="3">
    <source>
        <dbReference type="ARBA" id="ARBA00022728"/>
    </source>
</evidence>
<dbReference type="InterPro" id="IPR006141">
    <property type="entry name" value="Intein_N"/>
</dbReference>
<dbReference type="PROSITE" id="PS50817">
    <property type="entry name" value="INTEIN_N_TER"/>
    <property type="match status" value="1"/>
</dbReference>
<dbReference type="EMBL" id="PTQR01000054">
    <property type="protein sequence ID" value="TKX23189.1"/>
    <property type="molecule type" value="Genomic_DNA"/>
</dbReference>
<evidence type="ECO:0000256" key="1">
    <source>
        <dbReference type="ARBA" id="ARBA00004123"/>
    </source>
</evidence>
<dbReference type="GO" id="GO:0030620">
    <property type="term" value="F:U2 snRNA binding"/>
    <property type="evidence" value="ECO:0007669"/>
    <property type="project" value="TreeGrafter"/>
</dbReference>
<dbReference type="Gene3D" id="3.40.140.10">
    <property type="entry name" value="Cytidine Deaminase, domain 2"/>
    <property type="match status" value="1"/>
</dbReference>
<dbReference type="PANTHER" id="PTHR11140">
    <property type="entry name" value="PRE-MRNA SPLICING FACTOR PRP8"/>
    <property type="match status" value="1"/>
</dbReference>
<dbReference type="InterPro" id="IPR036844">
    <property type="entry name" value="Hint_dom_sf"/>
</dbReference>
<dbReference type="SUPFAM" id="SSF51294">
    <property type="entry name" value="Hedgehog/intein (Hint) domain"/>
    <property type="match status" value="2"/>
</dbReference>
<feature type="region of interest" description="Disordered" evidence="9">
    <location>
        <begin position="2020"/>
        <end position="2081"/>
    </location>
</feature>
<dbReference type="Gene3D" id="3.30.43.40">
    <property type="entry name" value="Pre-mRNA-processing-splicing factor 8, U5-snRNA-binding domain"/>
    <property type="match status" value="1"/>
</dbReference>
<dbReference type="GO" id="GO:0000244">
    <property type="term" value="P:spliceosomal tri-snRNP complex assembly"/>
    <property type="evidence" value="ECO:0007669"/>
    <property type="project" value="TreeGrafter"/>
</dbReference>
<dbReference type="PROSITE" id="PS50249">
    <property type="entry name" value="MPN"/>
    <property type="match status" value="1"/>
</dbReference>
<dbReference type="InterPro" id="IPR012337">
    <property type="entry name" value="RNaseH-like_sf"/>
</dbReference>
<dbReference type="FunFam" id="3.40.140.10:FF:000002">
    <property type="entry name" value="Pre-mRNA-processing-splicing factor 8"/>
    <property type="match status" value="1"/>
</dbReference>
<dbReference type="Pfam" id="PF10596">
    <property type="entry name" value="U6-snRNA_bdg"/>
    <property type="match status" value="2"/>
</dbReference>
<dbReference type="Pfam" id="PF12134">
    <property type="entry name" value="PRP8_domainIV"/>
    <property type="match status" value="1"/>
</dbReference>
<dbReference type="GO" id="GO:0004519">
    <property type="term" value="F:endonuclease activity"/>
    <property type="evidence" value="ECO:0007669"/>
    <property type="project" value="InterPro"/>
</dbReference>
<organism evidence="12 13">
    <name type="scientific">Elsinoe australis</name>
    <dbReference type="NCBI Taxonomy" id="40998"/>
    <lineage>
        <taxon>Eukaryota</taxon>
        <taxon>Fungi</taxon>
        <taxon>Dikarya</taxon>
        <taxon>Ascomycota</taxon>
        <taxon>Pezizomycotina</taxon>
        <taxon>Dothideomycetes</taxon>
        <taxon>Dothideomycetidae</taxon>
        <taxon>Myriangiales</taxon>
        <taxon>Elsinoaceae</taxon>
        <taxon>Elsinoe</taxon>
    </lineage>
</organism>
<dbReference type="GO" id="GO:0016539">
    <property type="term" value="P:intein-mediated protein splicing"/>
    <property type="evidence" value="ECO:0007669"/>
    <property type="project" value="InterPro"/>
</dbReference>
<dbReference type="InterPro" id="IPR043173">
    <property type="entry name" value="Prp8_domainIV_fingers"/>
</dbReference>
<dbReference type="Pfam" id="PF08084">
    <property type="entry name" value="PROCT"/>
    <property type="match status" value="1"/>
</dbReference>
<dbReference type="CDD" id="cd13838">
    <property type="entry name" value="RNase_H_like_Prp8_IV"/>
    <property type="match status" value="1"/>
</dbReference>
<dbReference type="Gene3D" id="3.90.1570.40">
    <property type="match status" value="1"/>
</dbReference>
<dbReference type="Gene3D" id="3.10.28.10">
    <property type="entry name" value="Homing endonucleases"/>
    <property type="match status" value="2"/>
</dbReference>
<feature type="compositionally biased region" description="Acidic residues" evidence="9">
    <location>
        <begin position="1825"/>
        <end position="1835"/>
    </location>
</feature>
<dbReference type="InterPro" id="IPR019582">
    <property type="entry name" value="RRM_spliceosomal_PrP8"/>
</dbReference>
<dbReference type="SUPFAM" id="SSF53098">
    <property type="entry name" value="Ribonuclease H-like"/>
    <property type="match status" value="2"/>
</dbReference>
<keyword evidence="6" id="KW-0651">Protein splicing</keyword>
<accession>A0A4U7AY00</accession>
<protein>
    <submittedName>
        <fullName evidence="12">PROCN domain-containing protein</fullName>
    </submittedName>
</protein>
<evidence type="ECO:0000256" key="6">
    <source>
        <dbReference type="ARBA" id="ARBA00023000"/>
    </source>
</evidence>
<feature type="compositionally biased region" description="Acidic residues" evidence="9">
    <location>
        <begin position="2128"/>
        <end position="2147"/>
    </location>
</feature>
<keyword evidence="4" id="KW-0068">Autocatalytic cleavage</keyword>
<evidence type="ECO:0000256" key="9">
    <source>
        <dbReference type="SAM" id="MobiDB-lite"/>
    </source>
</evidence>
<feature type="domain" description="DOD-type homing endonuclease" evidence="11">
    <location>
        <begin position="2226"/>
        <end position="2289"/>
    </location>
</feature>
<dbReference type="InterPro" id="IPR042516">
    <property type="entry name" value="Prp8_U5-snRNA-bd_sf"/>
</dbReference>
<evidence type="ECO:0000259" key="11">
    <source>
        <dbReference type="PROSITE" id="PS50819"/>
    </source>
</evidence>
<dbReference type="InterPro" id="IPR012984">
    <property type="entry name" value="PROCT"/>
</dbReference>
<evidence type="ECO:0000256" key="8">
    <source>
        <dbReference type="ARBA" id="ARBA00023242"/>
    </source>
</evidence>
<dbReference type="InterPro" id="IPR012592">
    <property type="entry name" value="PROCN"/>
</dbReference>
<feature type="region of interest" description="Disordered" evidence="9">
    <location>
        <begin position="2124"/>
        <end position="2154"/>
    </location>
</feature>
<dbReference type="InterPro" id="IPR004042">
    <property type="entry name" value="Intein_endonuc_central"/>
</dbReference>
<dbReference type="PROSITE" id="PS50819">
    <property type="entry name" value="INTEIN_ENDONUCLEASE"/>
    <property type="match status" value="1"/>
</dbReference>
<sequence length="3197" mass="367172">MASRPPPPPGFDAAPPPPPPGYDPTSAPPPPGYRPPVDPKEAKFAEKKKQWVRSQKLRFGEKRRGGFVETQKVDMPPEHLRKIVKDIGDVSQKKFSSDKRSYLGALKFMPHAVLKLLENMPMPWESAKEVKVLYHVNGCLTLVNETPRVIEPVFQAQWATMWVTMRREKSDRRHFKRMRFPPFDDEEPPLSWSENIEDVEPLEPIQMELDEDEDAPVFEWFYDPRPLSDTPHVNGPSYKKWNLSLQQMATLHRLSSQLLSDTVDKNYFHLFDVPSFFTAKALNVAIPGGPRFEPLYKDIDPNDEDFGEFNAIDRIIFRAPLKTEYRVAFPYLYNSLPRSVSLSWYSYPQVVYVKSEDPELPAFYFDPALHPISSRAVAPKNLTVSHEDEIFGRGNNEDDDFEFPGEIEPFMADRELYNEDTSSAIALWWAPFPFDRRSGRMVRAQDVPLVKQWYLEHVPHGQPVKVRVSYQKLLKTYVLNELHNKGPKAQNKQNLMRSLKQTKFFQQTTIDWVEAGLQVCRQGFNMLNLLIHRKNLTYLHLDYNFNLKPIKTLTTKERKKSRFGNAFHLMREILRLTKLIVDAQVQYRLGNIDAFQLADGIHYAFNHVGQLTGMYRYKYKLMHQIRSCKDLKHLIYYRFNAGPVGKGPGCGFWAPAWRVWLFFMRGIIPLLERWLGNLLSRQFEGRHSKGVAKTVTKQRVESHFDLELRASVMADLMDMMPEGVKQNKVNLVLSHLSEAWRCWKSNIPWKVPGLPAPIENIILRYVKSKADWWISVAHYNRERIRRGATVDKTVAKKNLGRLTRLWLKAEQERQHNYMKDGPYVSSEEAVAIYTTTVHWLESRKFQPIPFPSVSYKHDTKILILALERLREAYSVKGRLNQNQREELALIEQAYDSPGTTLARIKRFLLTQRAFKEVGIDMNDNYTAINPVYDIEPIEKITDAYLDQYLWYQADQRHLFPAWIKPSDSEVPPLLVYKWAQGINNLDNVWESSEGECNVMIETQLSKVYEKIDLTLLNRLLRLIMDHNLADYITSKNNVQLSYKDMNHVNSYGMIRGLQFSAFVFQYYGLVLDLLLLGLQRASDIAGPPNSPNDFLQFKDRATETRHPIRLYTRYIDKIWVFFRFTADESRDLIQRFLTEQPDPNFENVIGYKNKKCWPRDSRMRLMRHDVNLGRAVFWDLKNRLPRSVTTVEWDDTFASVYSRDNPNLLFSMSGFEVRILPKIRNQNDEFPTKDSVWSLVDNATKERTAHAFLQVTEEDIAKFNNRIRQILMSSGSTTFTKIANKWNTTLIALFTYYREAAVSTVALLDTIVKCETKIQTRVKIGLNSKMPSRFPPAVFYTPKELGGLGMISGSHILIPASDKRWSKQTDTGVTHYRAGMSHDEETLIPNIFRYIIPWEAEFIDSQRVWTEYSQKRLEATQQNRRLTLEDLEDSWDRGLPRINTLFQKDRSTLSFDKGFRTRTEFKNYQHMKSNPFWWTSQRHDGKLWNLNQYRSDCIQALGGVETILEHTLFKATAFPSWEGLFWEKACLAKGTKLVTHDYNVVKVEDVKEGDLLLGPDGGPRRASNIVSGRERLYRLKFGQREDLVVTANHILTLHRQRDRMNRYAGPTTQQHFQTFEDRFGGLPIPSSNPGDPQRPRFVTKHRPDFVSALKSAVVWILQVPRNRQSATEVRNILNGTRGIMTRESHYRVMTPQGDRREVWMTYAWGNPSRALLQGHPDHPPTFYSTKAEAFDAAVAKSRELHSSNDVSLENLHSRFLAASADGAAGTCKVDNGLPRCALHWYNNRTRLRIMVSARNADGQIIGRYYQFPSFPDPELDKESHDESDEDGDDDNGNIALPDVTSIDSFDVVEMTVTDFAALSDREKANYRLYKSGSFDYPEQTVPVNPYFLGLWLGDGTRRHTTIANNHETEIIQFLSAYAAELDLQLVYHQDWNYAIVGRTSLADRPLPATHVQVDSAAKRAERWARLTILERRLDAGWTIQPSNQPGEARSWQAPRAELESRRRGLLEFIDPAVDRLPDSSPLPVGRRPNSSPLPGPLASRPFRSSQQSTQPGSSSPLSEFSHTPSLPDPIPGTYMSQLRDDPRLRAVIEEAESQEERPQDALVDLVELNEMPEDDAVIGLENESHDEDGSSDYAGNDEDDDDDIGRRPIRSRLRSGRGVYGALLPEEEDRLLDGMVEPSAVINDVEESVTPEPKVNTLLMALDRLGVRLPTSAPTGPRVDRKHIPPLYMRNSRAVRLAVLAGLIDSDGSYATGSNGAGIFVFAQSERWHARLFNDTVALARGLGFTASVHKSGDGLYAFIRGDLTQVPCLLARKKALEPIRTPTFNWVIRSIELEDHETEWAGFRVDVDQLYLRHDYVVLHNSGFEESMKFKKLTNAQRSGLNQIPNRRFTLWWSPTINRANVYVGFQVQLDLTGIFLHGKIPTLKISLIQIFRAHLWQKIHESVVMDLCQVMDQELEALGIETVQKETIHPRKSYKMNSSCADILLFASHKWAVSQPSLLNDTKDNMGQTTTNKFWIDVQLRYGDYDSHDIERYVRAKYLDYTSDSMSIYPSATGLMIGIDLAYNLYSAYGQYFPGLKQLVQQAMAKIMKANPALYVLRERIRKGLQLYASESNQEFLNSQNYSELFSNQVQLFIDDTNVYRVTIHKTFEGNLTTKPINGAIFIFNPRTGQLFLKIIHTSVWAGQKRLGQLAKWKTAEEVAALIRSLPVEEQPKQLIVTRKGLLDPLEVHLLDFPNISIRASELQLPFQAAMKVEKLGDMILRATEPQMVLFNLYDEWLKSISSYTAFSRLILILRALHVNQDKTKLLLRPDRTVITQEHHIWPTLSDDDWIKVENQLRDLILNDYGKKNNVNVSSLTQSEVRDIILGMEISAPSMQRQQAAEIEKQQQEQAQLTAVTTKTQNARGEDIVVTTTSQFEQQTFASKTEWRTRAIATSNLRTRANNIYVSSDDIRDDEDHFTYIMPKNILKRFITIADLRVQVAGYLYGSSPTDAKQVKEIKCIVMVPQVGSTRDIQLPRNLPEHEMLDGLEPLGVINTAAGNEPSYMTSQDVTMHAKLMHAHDTWDNKTVTMTVSFTPGSVSLSAWSLTPQGYEWGAQNRDTQSDQPAGFSTSFGERSQLLLSDKIRGCFLVPEDERWNWSFMGSGFGEKEKGRVYVGVGVPKRFYDAVHRPVHFQNFAELEDVWVDRSDNLA</sequence>
<dbReference type="GO" id="GO:0000393">
    <property type="term" value="P:spliceosomal conformational changes to generate catalytic conformation"/>
    <property type="evidence" value="ECO:0007669"/>
    <property type="project" value="UniProtKB-ARBA"/>
</dbReference>
<keyword evidence="8" id="KW-0539">Nucleus</keyword>
<evidence type="ECO:0000256" key="7">
    <source>
        <dbReference type="ARBA" id="ARBA00023187"/>
    </source>
</evidence>
<dbReference type="FunFam" id="3.30.43.40:FF:000001">
    <property type="entry name" value="Pre-mRNA-processing-splicing factor 8"/>
    <property type="match status" value="1"/>
</dbReference>
<evidence type="ECO:0000256" key="2">
    <source>
        <dbReference type="ARBA" id="ARBA00022664"/>
    </source>
</evidence>
<dbReference type="GO" id="GO:0017070">
    <property type="term" value="F:U6 snRNA binding"/>
    <property type="evidence" value="ECO:0007669"/>
    <property type="project" value="InterPro"/>
</dbReference>
<dbReference type="GO" id="GO:0000974">
    <property type="term" value="C:Prp19 complex"/>
    <property type="evidence" value="ECO:0007669"/>
    <property type="project" value="UniProtKB-ARBA"/>
</dbReference>
<dbReference type="Pfam" id="PF10597">
    <property type="entry name" value="U5_2-snRNA_bdg"/>
    <property type="match status" value="1"/>
</dbReference>
<comment type="caution">
    <text evidence="12">The sequence shown here is derived from an EMBL/GenBank/DDBJ whole genome shotgun (WGS) entry which is preliminary data.</text>
</comment>
<dbReference type="InterPro" id="IPR012591">
    <property type="entry name" value="PRO8NT"/>
</dbReference>
<dbReference type="Gene3D" id="3.30.420.230">
    <property type="match status" value="1"/>
</dbReference>
<keyword evidence="7" id="KW-0508">mRNA splicing</keyword>
<feature type="compositionally biased region" description="Basic and acidic residues" evidence="9">
    <location>
        <begin position="37"/>
        <end position="49"/>
    </location>
</feature>
<dbReference type="Gene3D" id="2.170.16.10">
    <property type="entry name" value="Hedgehog/Intein (Hint) domain"/>
    <property type="match status" value="1"/>
</dbReference>
<gene>
    <name evidence="12" type="ORF">C1H76_4255</name>
</gene>
<dbReference type="Proteomes" id="UP000308133">
    <property type="component" value="Unassembled WGS sequence"/>
</dbReference>
<dbReference type="GO" id="GO:0005682">
    <property type="term" value="C:U5 snRNP"/>
    <property type="evidence" value="ECO:0007669"/>
    <property type="project" value="UniProtKB-ARBA"/>
</dbReference>
<comment type="subcellular location">
    <subcellularLocation>
        <location evidence="1">Nucleus</location>
    </subcellularLocation>
</comment>
<evidence type="ECO:0000256" key="4">
    <source>
        <dbReference type="ARBA" id="ARBA00022813"/>
    </source>
</evidence>
<feature type="region of interest" description="Disordered" evidence="9">
    <location>
        <begin position="1"/>
        <end position="49"/>
    </location>
</feature>
<dbReference type="GO" id="GO:0071013">
    <property type="term" value="C:catalytic step 2 spliceosome"/>
    <property type="evidence" value="ECO:0007669"/>
    <property type="project" value="TreeGrafter"/>
</dbReference>
<feature type="compositionally biased region" description="Pro residues" evidence="9">
    <location>
        <begin position="1"/>
        <end position="36"/>
    </location>
</feature>
<dbReference type="InterPro" id="IPR019581">
    <property type="entry name" value="Prp8_U5-snRNA-bd"/>
</dbReference>
<dbReference type="CDD" id="cd08056">
    <property type="entry name" value="MPN_PRP8"/>
    <property type="match status" value="1"/>
</dbReference>
<dbReference type="InterPro" id="IPR027434">
    <property type="entry name" value="Homing_endonucl"/>
</dbReference>
<name>A0A4U7AY00_9PEZI</name>
<dbReference type="InterPro" id="IPR037518">
    <property type="entry name" value="MPN"/>
</dbReference>
<evidence type="ECO:0000259" key="10">
    <source>
        <dbReference type="PROSITE" id="PS50249"/>
    </source>
</evidence>
<evidence type="ECO:0000256" key="5">
    <source>
        <dbReference type="ARBA" id="ARBA00022884"/>
    </source>
</evidence>
<dbReference type="InterPro" id="IPR027652">
    <property type="entry name" value="PRP8"/>
</dbReference>
<keyword evidence="3" id="KW-0747">Spliceosome</keyword>
<proteinExistence type="predicted"/>
<keyword evidence="5" id="KW-0694">RNA-binding</keyword>
<dbReference type="Gene3D" id="1.20.80.40">
    <property type="match status" value="1"/>
</dbReference>
<evidence type="ECO:0000313" key="12">
    <source>
        <dbReference type="EMBL" id="TKX23189.1"/>
    </source>
</evidence>
<keyword evidence="2" id="KW-0507">mRNA processing</keyword>
<dbReference type="Pfam" id="PF10598">
    <property type="entry name" value="RRM_4"/>
    <property type="match status" value="1"/>
</dbReference>
<dbReference type="InterPro" id="IPR000555">
    <property type="entry name" value="JAMM/MPN+_dom"/>
</dbReference>
<feature type="region of interest" description="Disordered" evidence="9">
    <location>
        <begin position="1816"/>
        <end position="1839"/>
    </location>
</feature>